<organism evidence="3 4">
    <name type="scientific">Kribbella deserti</name>
    <dbReference type="NCBI Taxonomy" id="1926257"/>
    <lineage>
        <taxon>Bacteria</taxon>
        <taxon>Bacillati</taxon>
        <taxon>Actinomycetota</taxon>
        <taxon>Actinomycetes</taxon>
        <taxon>Propionibacteriales</taxon>
        <taxon>Kribbellaceae</taxon>
        <taxon>Kribbella</taxon>
    </lineage>
</organism>
<dbReference type="Gene3D" id="3.20.20.80">
    <property type="entry name" value="Glycosidases"/>
    <property type="match status" value="1"/>
</dbReference>
<name>A0ABV6QFT8_9ACTN</name>
<evidence type="ECO:0000256" key="1">
    <source>
        <dbReference type="SAM" id="SignalP"/>
    </source>
</evidence>
<keyword evidence="4" id="KW-1185">Reference proteome</keyword>
<evidence type="ECO:0000259" key="2">
    <source>
        <dbReference type="Pfam" id="PF18989"/>
    </source>
</evidence>
<dbReference type="RefSeq" id="WP_380044108.1">
    <property type="nucleotide sequence ID" value="NZ_JBHLTC010000005.1"/>
</dbReference>
<evidence type="ECO:0000313" key="3">
    <source>
        <dbReference type="EMBL" id="MFC0623408.1"/>
    </source>
</evidence>
<keyword evidence="1" id="KW-0732">Signal</keyword>
<sequence>MTPSYPVWARRLRRSGLLMLALLVTSIGLSPGATSNAASGSAPTAGLPYPVRDAYRIKSLQADQWKPRDEISGNNTGGVAMNVLWSTWEETPIAAPCAGGYQEYDGRCFKIDQSVDEELADWSARGLVVTAIVYATPAWARAGKPCNAEAGPVFCTPNNPADFGRFAGMLAKRYDGQSGHGRIADFVILNEVNTHVWFDYGCPTKQTCDKTRWLDAIAANYNAAYDRIVAAQSEAKVLISLDHQFDDQLENLAAANPVLSGMSVIRGVAARAGGRSWRVAFHPYAAGLRSDVSGPDDFPLVTHGNLGFLVGWLRATFPDHPAGWEVQLTESGVNSSAPHSSPDRQAAAICNVFRNVLGTPGITNWVYHRMKDHPAEGDLQLGLRYQDGRAKPSWTVWALANRNDLPQPQLSCGFEKLPYTNLVRGYHPSRGHWASSRLLPTGFRPEGSWRLFRDQVAGTVPLYECQVGGHNLLTRRADCEGLRPLGPVGHVRTTPVAGSRPIYRCLVLASGDHFVSTQENCEAAGIRQEGLLGYSA</sequence>
<dbReference type="EMBL" id="JBHLTC010000005">
    <property type="protein sequence ID" value="MFC0623408.1"/>
    <property type="molecule type" value="Genomic_DNA"/>
</dbReference>
<reference evidence="3 4" key="1">
    <citation type="submission" date="2024-09" db="EMBL/GenBank/DDBJ databases">
        <authorList>
            <person name="Sun Q."/>
            <person name="Mori K."/>
        </authorList>
    </citation>
    <scope>NUCLEOTIDE SEQUENCE [LARGE SCALE GENOMIC DNA]</scope>
    <source>
        <strain evidence="3 4">CGMCC 1.15906</strain>
    </source>
</reference>
<dbReference type="SUPFAM" id="SSF51445">
    <property type="entry name" value="(Trans)glycosidases"/>
    <property type="match status" value="1"/>
</dbReference>
<protein>
    <submittedName>
        <fullName evidence="3">DUF5722 domain-containing protein</fullName>
    </submittedName>
</protein>
<proteinExistence type="predicted"/>
<dbReference type="InterPro" id="IPR017853">
    <property type="entry name" value="GH"/>
</dbReference>
<feature type="chain" id="PRO_5046201551" evidence="1">
    <location>
        <begin position="38"/>
        <end position="536"/>
    </location>
</feature>
<dbReference type="InterPro" id="IPR043780">
    <property type="entry name" value="DUF5722"/>
</dbReference>
<feature type="domain" description="DUF5722" evidence="2">
    <location>
        <begin position="56"/>
        <end position="401"/>
    </location>
</feature>
<comment type="caution">
    <text evidence="3">The sequence shown here is derived from an EMBL/GenBank/DDBJ whole genome shotgun (WGS) entry which is preliminary data.</text>
</comment>
<evidence type="ECO:0000313" key="4">
    <source>
        <dbReference type="Proteomes" id="UP001589890"/>
    </source>
</evidence>
<dbReference type="Pfam" id="PF18989">
    <property type="entry name" value="DUF5722"/>
    <property type="match status" value="1"/>
</dbReference>
<gene>
    <name evidence="3" type="ORF">ACFFGN_05000</name>
</gene>
<feature type="signal peptide" evidence="1">
    <location>
        <begin position="1"/>
        <end position="37"/>
    </location>
</feature>
<dbReference type="Proteomes" id="UP001589890">
    <property type="component" value="Unassembled WGS sequence"/>
</dbReference>
<accession>A0ABV6QFT8</accession>